<name>A0ABN1JAE7_9FLAO</name>
<dbReference type="RefSeq" id="WP_343914834.1">
    <property type="nucleotide sequence ID" value="NZ_BAAAGE010000008.1"/>
</dbReference>
<accession>A0ABN1JAE7</accession>
<keyword evidence="3" id="KW-1185">Reference proteome</keyword>
<gene>
    <name evidence="2" type="ORF">GCM10009430_48420</name>
</gene>
<keyword evidence="1" id="KW-1133">Transmembrane helix</keyword>
<organism evidence="2 3">
    <name type="scientific">Aquimarina litoralis</name>
    <dbReference type="NCBI Taxonomy" id="584605"/>
    <lineage>
        <taxon>Bacteria</taxon>
        <taxon>Pseudomonadati</taxon>
        <taxon>Bacteroidota</taxon>
        <taxon>Flavobacteriia</taxon>
        <taxon>Flavobacteriales</taxon>
        <taxon>Flavobacteriaceae</taxon>
        <taxon>Aquimarina</taxon>
    </lineage>
</organism>
<dbReference type="EMBL" id="BAAAGE010000008">
    <property type="protein sequence ID" value="GAA0733868.1"/>
    <property type="molecule type" value="Genomic_DNA"/>
</dbReference>
<keyword evidence="1" id="KW-0472">Membrane</keyword>
<feature type="transmembrane region" description="Helical" evidence="1">
    <location>
        <begin position="32"/>
        <end position="49"/>
    </location>
</feature>
<sequence length="102" mass="12168">MFKRKNDHNFIQHHMYEGKHSKSIYKGFKTSIFILISLFIIGGFIYLELLQYEDGFISNNALFWLYEHIGFMGIKIIYGFICLLVVCIGIWDVRRLKKIKNK</sequence>
<protein>
    <submittedName>
        <fullName evidence="2">Uncharacterized protein</fullName>
    </submittedName>
</protein>
<feature type="transmembrane region" description="Helical" evidence="1">
    <location>
        <begin position="69"/>
        <end position="93"/>
    </location>
</feature>
<proteinExistence type="predicted"/>
<evidence type="ECO:0000256" key="1">
    <source>
        <dbReference type="SAM" id="Phobius"/>
    </source>
</evidence>
<evidence type="ECO:0000313" key="2">
    <source>
        <dbReference type="EMBL" id="GAA0733868.1"/>
    </source>
</evidence>
<evidence type="ECO:0000313" key="3">
    <source>
        <dbReference type="Proteomes" id="UP001501758"/>
    </source>
</evidence>
<comment type="caution">
    <text evidence="2">The sequence shown here is derived from an EMBL/GenBank/DDBJ whole genome shotgun (WGS) entry which is preliminary data.</text>
</comment>
<reference evidence="2 3" key="1">
    <citation type="journal article" date="2019" name="Int. J. Syst. Evol. Microbiol.">
        <title>The Global Catalogue of Microorganisms (GCM) 10K type strain sequencing project: providing services to taxonomists for standard genome sequencing and annotation.</title>
        <authorList>
            <consortium name="The Broad Institute Genomics Platform"/>
            <consortium name="The Broad Institute Genome Sequencing Center for Infectious Disease"/>
            <person name="Wu L."/>
            <person name="Ma J."/>
        </authorList>
    </citation>
    <scope>NUCLEOTIDE SEQUENCE [LARGE SCALE GENOMIC DNA]</scope>
    <source>
        <strain evidence="2 3">JCM 15974</strain>
    </source>
</reference>
<dbReference type="Proteomes" id="UP001501758">
    <property type="component" value="Unassembled WGS sequence"/>
</dbReference>
<keyword evidence="1" id="KW-0812">Transmembrane</keyword>